<sequence>MAMWNFYNEIKGMKLKELSAYLMPKVTIDYIKNVINRGTGQLSRQVHPDQFDRPSLSCGIRSHVHLLHRCLSQDASAARGAGAAWQGNTAATDRSIYNLLILFKYSGAVCCAIVIVIIWRVLNWVWLRPKKVEKYLRQQGFTGNSYKLLYGDVEESSMMIKEAQSKPINLSDDIVPRVIPFDHKSIHNYDYETEKWAKHRKIINPAFRLEKLKHMLPAFYLSCKEMVTKWEEIISMEGASELDVWPYLETLTGDVISRTSFGSSYEEGRKIFELQKEQAQLVIQAAQSIYIPGLWFLPTKRNKRMKEINKEVKATLSGIIYERIASMKAGEASNDDLLGILLESNFREIQQDGNKNVGMSIEDVIEECKLFYFAGQETTSVLLVWTMVLLSIHPNWQARAREEVLQVFGNSKPDLDGLNRLKVVTMIFYEVLRLYPPAVALNRTIYEETKLGDVTLPAGVKLLLPTVLFHRDSDIWGDDANEFKPERFSEGVSKVTKGQVTFFPFGWGPRICIGQNFAMLEAKMALALILQHFSFKLSPTYAHAPYELITLQPQYGAHLILQKV</sequence>
<comment type="similarity">
    <text evidence="2 12">Belongs to the cytochrome P450 family.</text>
</comment>
<organism evidence="14 15">
    <name type="scientific">Nyssa sinensis</name>
    <dbReference type="NCBI Taxonomy" id="561372"/>
    <lineage>
        <taxon>Eukaryota</taxon>
        <taxon>Viridiplantae</taxon>
        <taxon>Streptophyta</taxon>
        <taxon>Embryophyta</taxon>
        <taxon>Tracheophyta</taxon>
        <taxon>Spermatophyta</taxon>
        <taxon>Magnoliopsida</taxon>
        <taxon>eudicotyledons</taxon>
        <taxon>Gunneridae</taxon>
        <taxon>Pentapetalae</taxon>
        <taxon>asterids</taxon>
        <taxon>Cornales</taxon>
        <taxon>Nyssaceae</taxon>
        <taxon>Nyssa</taxon>
    </lineage>
</organism>
<dbReference type="GO" id="GO:0016020">
    <property type="term" value="C:membrane"/>
    <property type="evidence" value="ECO:0007669"/>
    <property type="project" value="UniProtKB-SubCell"/>
</dbReference>
<dbReference type="InterPro" id="IPR050665">
    <property type="entry name" value="Cytochrome_P450_Monooxygen"/>
</dbReference>
<evidence type="ECO:0000256" key="12">
    <source>
        <dbReference type="RuleBase" id="RU000461"/>
    </source>
</evidence>
<evidence type="ECO:0000256" key="8">
    <source>
        <dbReference type="ARBA" id="ARBA00023004"/>
    </source>
</evidence>
<gene>
    <name evidence="14" type="ORF">F0562_008554</name>
</gene>
<dbReference type="InterPro" id="IPR002401">
    <property type="entry name" value="Cyt_P450_E_grp-I"/>
</dbReference>
<keyword evidence="4 13" id="KW-0812">Transmembrane</keyword>
<dbReference type="EMBL" id="CM018046">
    <property type="protein sequence ID" value="KAA8526243.1"/>
    <property type="molecule type" value="Genomic_DNA"/>
</dbReference>
<evidence type="ECO:0000256" key="9">
    <source>
        <dbReference type="ARBA" id="ARBA00023033"/>
    </source>
</evidence>
<dbReference type="CDD" id="cd20642">
    <property type="entry name" value="CYP72"/>
    <property type="match status" value="1"/>
</dbReference>
<dbReference type="OrthoDB" id="1470350at2759"/>
<evidence type="ECO:0000256" key="10">
    <source>
        <dbReference type="ARBA" id="ARBA00023136"/>
    </source>
</evidence>
<feature type="binding site" description="axial binding residue" evidence="11">
    <location>
        <position position="512"/>
    </location>
    <ligand>
        <name>heme</name>
        <dbReference type="ChEBI" id="CHEBI:30413"/>
    </ligand>
    <ligandPart>
        <name>Fe</name>
        <dbReference type="ChEBI" id="CHEBI:18248"/>
    </ligandPart>
</feature>
<proteinExistence type="inferred from homology"/>
<evidence type="ECO:0000256" key="2">
    <source>
        <dbReference type="ARBA" id="ARBA00010617"/>
    </source>
</evidence>
<comment type="cofactor">
    <cofactor evidence="11">
        <name>heme</name>
        <dbReference type="ChEBI" id="CHEBI:30413"/>
    </cofactor>
</comment>
<name>A0A5J5A5W3_9ASTE</name>
<keyword evidence="10 13" id="KW-0472">Membrane</keyword>
<dbReference type="Gene3D" id="1.10.630.10">
    <property type="entry name" value="Cytochrome P450"/>
    <property type="match status" value="1"/>
</dbReference>
<evidence type="ECO:0000256" key="4">
    <source>
        <dbReference type="ARBA" id="ARBA00022692"/>
    </source>
</evidence>
<accession>A0A5J5A5W3</accession>
<keyword evidence="7 12" id="KW-0560">Oxidoreductase</keyword>
<reference evidence="14 15" key="1">
    <citation type="submission" date="2019-09" db="EMBL/GenBank/DDBJ databases">
        <title>A chromosome-level genome assembly of the Chinese tupelo Nyssa sinensis.</title>
        <authorList>
            <person name="Yang X."/>
            <person name="Kang M."/>
            <person name="Yang Y."/>
            <person name="Xiong H."/>
            <person name="Wang M."/>
            <person name="Zhang Z."/>
            <person name="Wang Z."/>
            <person name="Wu H."/>
            <person name="Ma T."/>
            <person name="Liu J."/>
            <person name="Xi Z."/>
        </authorList>
    </citation>
    <scope>NUCLEOTIDE SEQUENCE [LARGE SCALE GENOMIC DNA]</scope>
    <source>
        <strain evidence="14">J267</strain>
        <tissue evidence="14">Leaf</tissue>
    </source>
</reference>
<evidence type="ECO:0000256" key="1">
    <source>
        <dbReference type="ARBA" id="ARBA00004370"/>
    </source>
</evidence>
<keyword evidence="15" id="KW-1185">Reference proteome</keyword>
<dbReference type="PANTHER" id="PTHR24282:SF255">
    <property type="entry name" value="CYTOCHROME P450 72A11-RELATED"/>
    <property type="match status" value="1"/>
</dbReference>
<evidence type="ECO:0000256" key="3">
    <source>
        <dbReference type="ARBA" id="ARBA00022617"/>
    </source>
</evidence>
<evidence type="ECO:0000256" key="6">
    <source>
        <dbReference type="ARBA" id="ARBA00022989"/>
    </source>
</evidence>
<dbReference type="PROSITE" id="PS00086">
    <property type="entry name" value="CYTOCHROME_P450"/>
    <property type="match status" value="1"/>
</dbReference>
<evidence type="ECO:0000256" key="13">
    <source>
        <dbReference type="SAM" id="Phobius"/>
    </source>
</evidence>
<protein>
    <submittedName>
        <fullName evidence="14">Uncharacterized protein</fullName>
    </submittedName>
</protein>
<keyword evidence="6 13" id="KW-1133">Transmembrane helix</keyword>
<dbReference type="Pfam" id="PF00067">
    <property type="entry name" value="p450"/>
    <property type="match status" value="1"/>
</dbReference>
<dbReference type="GO" id="GO:0005506">
    <property type="term" value="F:iron ion binding"/>
    <property type="evidence" value="ECO:0007669"/>
    <property type="project" value="InterPro"/>
</dbReference>
<dbReference type="PANTHER" id="PTHR24282">
    <property type="entry name" value="CYTOCHROME P450 FAMILY MEMBER"/>
    <property type="match status" value="1"/>
</dbReference>
<dbReference type="PRINTS" id="PR00385">
    <property type="entry name" value="P450"/>
</dbReference>
<evidence type="ECO:0000313" key="15">
    <source>
        <dbReference type="Proteomes" id="UP000325577"/>
    </source>
</evidence>
<keyword evidence="9 12" id="KW-0503">Monooxygenase</keyword>
<keyword evidence="3 11" id="KW-0349">Heme</keyword>
<evidence type="ECO:0000256" key="11">
    <source>
        <dbReference type="PIRSR" id="PIRSR602401-1"/>
    </source>
</evidence>
<dbReference type="GO" id="GO:0020037">
    <property type="term" value="F:heme binding"/>
    <property type="evidence" value="ECO:0007669"/>
    <property type="project" value="InterPro"/>
</dbReference>
<dbReference type="AlphaFoldDB" id="A0A5J5A5W3"/>
<dbReference type="InterPro" id="IPR036396">
    <property type="entry name" value="Cyt_P450_sf"/>
</dbReference>
<evidence type="ECO:0000313" key="14">
    <source>
        <dbReference type="EMBL" id="KAA8526243.1"/>
    </source>
</evidence>
<dbReference type="SUPFAM" id="SSF48264">
    <property type="entry name" value="Cytochrome P450"/>
    <property type="match status" value="1"/>
</dbReference>
<keyword evidence="5 11" id="KW-0479">Metal-binding</keyword>
<dbReference type="GO" id="GO:0004497">
    <property type="term" value="F:monooxygenase activity"/>
    <property type="evidence" value="ECO:0007669"/>
    <property type="project" value="UniProtKB-KW"/>
</dbReference>
<keyword evidence="8 11" id="KW-0408">Iron</keyword>
<evidence type="ECO:0000256" key="5">
    <source>
        <dbReference type="ARBA" id="ARBA00022723"/>
    </source>
</evidence>
<dbReference type="GO" id="GO:0016705">
    <property type="term" value="F:oxidoreductase activity, acting on paired donors, with incorporation or reduction of molecular oxygen"/>
    <property type="evidence" value="ECO:0007669"/>
    <property type="project" value="InterPro"/>
</dbReference>
<evidence type="ECO:0000256" key="7">
    <source>
        <dbReference type="ARBA" id="ARBA00023002"/>
    </source>
</evidence>
<dbReference type="InterPro" id="IPR001128">
    <property type="entry name" value="Cyt_P450"/>
</dbReference>
<dbReference type="InterPro" id="IPR017972">
    <property type="entry name" value="Cyt_P450_CS"/>
</dbReference>
<feature type="transmembrane region" description="Helical" evidence="13">
    <location>
        <begin position="105"/>
        <end position="127"/>
    </location>
</feature>
<comment type="subcellular location">
    <subcellularLocation>
        <location evidence="1">Membrane</location>
    </subcellularLocation>
</comment>
<dbReference type="PRINTS" id="PR00463">
    <property type="entry name" value="EP450I"/>
</dbReference>
<dbReference type="Proteomes" id="UP000325577">
    <property type="component" value="Linkage Group LG3"/>
</dbReference>